<proteinExistence type="predicted"/>
<name>A0ABC8JM25_ERUVS</name>
<keyword evidence="3" id="KW-1185">Reference proteome</keyword>
<dbReference type="AlphaFoldDB" id="A0ABC8JM25"/>
<protein>
    <submittedName>
        <fullName evidence="2">Uncharacterized protein</fullName>
    </submittedName>
</protein>
<feature type="region of interest" description="Disordered" evidence="1">
    <location>
        <begin position="1"/>
        <end position="38"/>
    </location>
</feature>
<gene>
    <name evidence="2" type="ORF">ERUC_LOCUS12261</name>
</gene>
<dbReference type="Proteomes" id="UP001642260">
    <property type="component" value="Unassembled WGS sequence"/>
</dbReference>
<evidence type="ECO:0000256" key="1">
    <source>
        <dbReference type="SAM" id="MobiDB-lite"/>
    </source>
</evidence>
<evidence type="ECO:0000313" key="3">
    <source>
        <dbReference type="Proteomes" id="UP001642260"/>
    </source>
</evidence>
<accession>A0ABC8JM25</accession>
<comment type="caution">
    <text evidence="2">The sequence shown here is derived from an EMBL/GenBank/DDBJ whole genome shotgun (WGS) entry which is preliminary data.</text>
</comment>
<reference evidence="2 3" key="1">
    <citation type="submission" date="2022-03" db="EMBL/GenBank/DDBJ databases">
        <authorList>
            <person name="Macdonald S."/>
            <person name="Ahmed S."/>
            <person name="Newling K."/>
        </authorList>
    </citation>
    <scope>NUCLEOTIDE SEQUENCE [LARGE SCALE GENOMIC DNA]</scope>
</reference>
<sequence>MADAKQRKSLTSSCKTNTTTETRQDRPSSWSTDSSTKVHSVAGFTVHQPLAKVQLLRNFNS</sequence>
<feature type="compositionally biased region" description="Low complexity" evidence="1">
    <location>
        <begin position="9"/>
        <end position="21"/>
    </location>
</feature>
<organism evidence="2 3">
    <name type="scientific">Eruca vesicaria subsp. sativa</name>
    <name type="common">Garden rocket</name>
    <name type="synonym">Eruca sativa</name>
    <dbReference type="NCBI Taxonomy" id="29727"/>
    <lineage>
        <taxon>Eukaryota</taxon>
        <taxon>Viridiplantae</taxon>
        <taxon>Streptophyta</taxon>
        <taxon>Embryophyta</taxon>
        <taxon>Tracheophyta</taxon>
        <taxon>Spermatophyta</taxon>
        <taxon>Magnoliopsida</taxon>
        <taxon>eudicotyledons</taxon>
        <taxon>Gunneridae</taxon>
        <taxon>Pentapetalae</taxon>
        <taxon>rosids</taxon>
        <taxon>malvids</taxon>
        <taxon>Brassicales</taxon>
        <taxon>Brassicaceae</taxon>
        <taxon>Brassiceae</taxon>
        <taxon>Eruca</taxon>
    </lineage>
</organism>
<evidence type="ECO:0000313" key="2">
    <source>
        <dbReference type="EMBL" id="CAH8331018.1"/>
    </source>
</evidence>
<feature type="compositionally biased region" description="Polar residues" evidence="1">
    <location>
        <begin position="27"/>
        <end position="38"/>
    </location>
</feature>
<dbReference type="EMBL" id="CAKOAT010116377">
    <property type="protein sequence ID" value="CAH8331018.1"/>
    <property type="molecule type" value="Genomic_DNA"/>
</dbReference>